<evidence type="ECO:0000256" key="3">
    <source>
        <dbReference type="ARBA" id="ARBA00022448"/>
    </source>
</evidence>
<evidence type="ECO:0000256" key="2">
    <source>
        <dbReference type="ARBA" id="ARBA00006175"/>
    </source>
</evidence>
<feature type="transmembrane region" description="Helical" evidence="8">
    <location>
        <begin position="79"/>
        <end position="102"/>
    </location>
</feature>
<dbReference type="Proteomes" id="UP000075615">
    <property type="component" value="Unassembled WGS sequence"/>
</dbReference>
<comment type="similarity">
    <text evidence="2 7">Belongs to the MIP/aquaporin (TC 1.A.8) family.</text>
</comment>
<dbReference type="InterPro" id="IPR023271">
    <property type="entry name" value="Aquaporin-like"/>
</dbReference>
<sequence>MSVYLAEFVGTAILIFFGNGTNAATTLNFSYAKNSGWIVTTIGWGLAVTFGIYAVGQISGAHINPAVTLSLAMTGDFEWTLVPGYIIAQVLGAMVGASFTWLQYLPHWGKTEDQGAKLGIFCTGGAVDQKSANLLSEVLGTMVLVFGLLMIGANQFVEGLNPLVVGGLIVVIGMAQGGTTGYAINPARDFGPRLAHFLLPIKGKGSSKWNYAWIPIIGPIIGGGLGAGLYQLAFNGETGILTWACIASSTLIIAYAIAEEAKKK</sequence>
<evidence type="ECO:0000256" key="6">
    <source>
        <dbReference type="ARBA" id="ARBA00023136"/>
    </source>
</evidence>
<dbReference type="GO" id="GO:0005886">
    <property type="term" value="C:plasma membrane"/>
    <property type="evidence" value="ECO:0007669"/>
    <property type="project" value="TreeGrafter"/>
</dbReference>
<comment type="subcellular location">
    <subcellularLocation>
        <location evidence="1">Membrane</location>
        <topology evidence="1">Multi-pass membrane protein</topology>
    </subcellularLocation>
</comment>
<evidence type="ECO:0000313" key="9">
    <source>
        <dbReference type="EMBL" id="KYG80243.1"/>
    </source>
</evidence>
<keyword evidence="3 7" id="KW-0813">Transport</keyword>
<dbReference type="EMBL" id="LRDB01000008">
    <property type="protein sequence ID" value="KYG80243.1"/>
    <property type="molecule type" value="Genomic_DNA"/>
</dbReference>
<evidence type="ECO:0000256" key="4">
    <source>
        <dbReference type="ARBA" id="ARBA00022692"/>
    </source>
</evidence>
<dbReference type="GO" id="GO:0015254">
    <property type="term" value="F:glycerol channel activity"/>
    <property type="evidence" value="ECO:0007669"/>
    <property type="project" value="TreeGrafter"/>
</dbReference>
<comment type="caution">
    <text evidence="9">The sequence shown here is derived from an EMBL/GenBank/DDBJ whole genome shotgun (WGS) entry which is preliminary data.</text>
</comment>
<gene>
    <name evidence="9" type="ORF">AWN68_17225</name>
</gene>
<keyword evidence="5 8" id="KW-1133">Transmembrane helix</keyword>
<feature type="transmembrane region" description="Helical" evidence="8">
    <location>
        <begin position="240"/>
        <end position="258"/>
    </location>
</feature>
<evidence type="ECO:0000313" key="10">
    <source>
        <dbReference type="Proteomes" id="UP000075615"/>
    </source>
</evidence>
<feature type="transmembrane region" description="Helical" evidence="8">
    <location>
        <begin position="211"/>
        <end position="234"/>
    </location>
</feature>
<keyword evidence="6 8" id="KW-0472">Membrane</keyword>
<dbReference type="RefSeq" id="WP_068413854.1">
    <property type="nucleotide sequence ID" value="NZ_LRDB01000008.1"/>
</dbReference>
<keyword evidence="10" id="KW-1185">Reference proteome</keyword>
<organism evidence="9 10">
    <name type="scientific">Roseivirga echinicomitans</name>
    <dbReference type="NCBI Taxonomy" id="296218"/>
    <lineage>
        <taxon>Bacteria</taxon>
        <taxon>Pseudomonadati</taxon>
        <taxon>Bacteroidota</taxon>
        <taxon>Cytophagia</taxon>
        <taxon>Cytophagales</taxon>
        <taxon>Roseivirgaceae</taxon>
        <taxon>Roseivirga</taxon>
    </lineage>
</organism>
<dbReference type="NCBIfam" id="TIGR00861">
    <property type="entry name" value="MIP"/>
    <property type="match status" value="1"/>
</dbReference>
<dbReference type="InterPro" id="IPR050363">
    <property type="entry name" value="MIP/Aquaporin"/>
</dbReference>
<proteinExistence type="inferred from homology"/>
<dbReference type="AlphaFoldDB" id="A0A150XNG0"/>
<evidence type="ECO:0000256" key="1">
    <source>
        <dbReference type="ARBA" id="ARBA00004141"/>
    </source>
</evidence>
<evidence type="ECO:0000256" key="8">
    <source>
        <dbReference type="SAM" id="Phobius"/>
    </source>
</evidence>
<dbReference type="InterPro" id="IPR000425">
    <property type="entry name" value="MIP"/>
</dbReference>
<protein>
    <submittedName>
        <fullName evidence="9">Aquaporin</fullName>
    </submittedName>
</protein>
<feature type="transmembrane region" description="Helical" evidence="8">
    <location>
        <begin position="163"/>
        <end position="184"/>
    </location>
</feature>
<feature type="transmembrane region" description="Helical" evidence="8">
    <location>
        <begin position="37"/>
        <end position="59"/>
    </location>
</feature>
<reference evidence="9 10" key="1">
    <citation type="submission" date="2016-01" db="EMBL/GenBank/DDBJ databases">
        <title>Genome sequencing of Roseivirga echinicomitans KMM 6058.</title>
        <authorList>
            <person name="Selvaratnam C."/>
            <person name="Thevarajoo S."/>
            <person name="Goh K.M."/>
            <person name="Ee R."/>
            <person name="Chan K.-G."/>
            <person name="Chong C.S."/>
        </authorList>
    </citation>
    <scope>NUCLEOTIDE SEQUENCE [LARGE SCALE GENOMIC DNA]</scope>
    <source>
        <strain evidence="9 10">KMM 6058</strain>
    </source>
</reference>
<dbReference type="Gene3D" id="1.20.1080.10">
    <property type="entry name" value="Glycerol uptake facilitator protein"/>
    <property type="match status" value="1"/>
</dbReference>
<accession>A0A150XNG0</accession>
<dbReference type="PANTHER" id="PTHR43829:SF9">
    <property type="entry name" value="AQUAPORIN-9"/>
    <property type="match status" value="1"/>
</dbReference>
<dbReference type="OrthoDB" id="9807293at2"/>
<name>A0A150XNG0_9BACT</name>
<dbReference type="SUPFAM" id="SSF81338">
    <property type="entry name" value="Aquaporin-like"/>
    <property type="match status" value="1"/>
</dbReference>
<evidence type="ECO:0000256" key="7">
    <source>
        <dbReference type="RuleBase" id="RU000477"/>
    </source>
</evidence>
<feature type="transmembrane region" description="Helical" evidence="8">
    <location>
        <begin position="6"/>
        <end position="25"/>
    </location>
</feature>
<dbReference type="InterPro" id="IPR022357">
    <property type="entry name" value="MIP_CS"/>
</dbReference>
<dbReference type="STRING" id="296218.AWN68_17225"/>
<evidence type="ECO:0000256" key="5">
    <source>
        <dbReference type="ARBA" id="ARBA00022989"/>
    </source>
</evidence>
<dbReference type="Pfam" id="PF00230">
    <property type="entry name" value="MIP"/>
    <property type="match status" value="1"/>
</dbReference>
<keyword evidence="4 7" id="KW-0812">Transmembrane</keyword>
<dbReference type="PANTHER" id="PTHR43829">
    <property type="entry name" value="AQUAPORIN OR AQUAGLYCEROPORIN RELATED"/>
    <property type="match status" value="1"/>
</dbReference>
<dbReference type="PRINTS" id="PR00783">
    <property type="entry name" value="MINTRINSICP"/>
</dbReference>
<dbReference type="PROSITE" id="PS00221">
    <property type="entry name" value="MIP"/>
    <property type="match status" value="1"/>
</dbReference>
<feature type="transmembrane region" description="Helical" evidence="8">
    <location>
        <begin position="138"/>
        <end position="157"/>
    </location>
</feature>